<dbReference type="AlphaFoldDB" id="A0A9D1QC89"/>
<feature type="transmembrane region" description="Helical" evidence="8">
    <location>
        <begin position="162"/>
        <end position="181"/>
    </location>
</feature>
<accession>A0A9D1QC89</accession>
<comment type="caution">
    <text evidence="9">The sequence shown here is derived from an EMBL/GenBank/DDBJ whole genome shotgun (WGS) entry which is preliminary data.</text>
</comment>
<dbReference type="PANTHER" id="PTHR11958">
    <property type="entry name" value="SODIUM/DICARBOXYLATE SYMPORTER-RELATED"/>
    <property type="match status" value="1"/>
</dbReference>
<feature type="transmembrane region" description="Helical" evidence="8">
    <location>
        <begin position="83"/>
        <end position="104"/>
    </location>
</feature>
<feature type="transmembrane region" description="Helical" evidence="8">
    <location>
        <begin position="45"/>
        <end position="63"/>
    </location>
</feature>
<protein>
    <submittedName>
        <fullName evidence="9">Dicarboxylate/amino acid:cation symporter</fullName>
    </submittedName>
</protein>
<evidence type="ECO:0000256" key="3">
    <source>
        <dbReference type="ARBA" id="ARBA00022692"/>
    </source>
</evidence>
<sequence length="422" mass="44565">MKFNRLPLYLKILIGMVLGILLGIVSLQAGFADGITNWVKPFGEIFMRLLKLIAIPLVLISLVKGVGNLSDIATLSRIGLKTIGIYVCTTVLAILVGLMLVGVIGPGRMVSPESAAAMQANYRTTVAEQSSQAEAMAETPPLQFLVDIFPDNMVGALGNNAGMLQVIVVAILIGVATLLVGKEKAAPFLNLINSLDHIVLKLIDIIMQYAPIGVLALMAGMVADTAGNMELLGALGLYVLTVVLGLLLMIFLFYPLLLHFFSKTPVRKFLTTMPPVQLLAFTTSSSAATLPLNMETVEQKLGISQRVTSFVLPMGMTINMDGTSLYQAVAAVFIAQVMGIELTAVQILTIIITTTLSSIGTPGVPGGAIVILIMVLSSVGLPAEGLALILGLDRPLDMLRTVVNVTGDATVASIVDAHTKSE</sequence>
<dbReference type="GO" id="GO:0015293">
    <property type="term" value="F:symporter activity"/>
    <property type="evidence" value="ECO:0007669"/>
    <property type="project" value="UniProtKB-KW"/>
</dbReference>
<dbReference type="Proteomes" id="UP000823926">
    <property type="component" value="Unassembled WGS sequence"/>
</dbReference>
<feature type="transmembrane region" description="Helical" evidence="8">
    <location>
        <begin position="12"/>
        <end position="33"/>
    </location>
</feature>
<gene>
    <name evidence="9" type="ORF">H9888_03525</name>
</gene>
<evidence type="ECO:0000256" key="8">
    <source>
        <dbReference type="SAM" id="Phobius"/>
    </source>
</evidence>
<dbReference type="SUPFAM" id="SSF118215">
    <property type="entry name" value="Proton glutamate symport protein"/>
    <property type="match status" value="1"/>
</dbReference>
<evidence type="ECO:0000256" key="7">
    <source>
        <dbReference type="ARBA" id="ARBA00023180"/>
    </source>
</evidence>
<evidence type="ECO:0000256" key="2">
    <source>
        <dbReference type="ARBA" id="ARBA00022448"/>
    </source>
</evidence>
<keyword evidence="3 8" id="KW-0812">Transmembrane</keyword>
<feature type="transmembrane region" description="Helical" evidence="8">
    <location>
        <begin position="325"/>
        <end position="352"/>
    </location>
</feature>
<keyword evidence="6 8" id="KW-0472">Membrane</keyword>
<evidence type="ECO:0000256" key="6">
    <source>
        <dbReference type="ARBA" id="ARBA00023136"/>
    </source>
</evidence>
<feature type="transmembrane region" description="Helical" evidence="8">
    <location>
        <begin position="364"/>
        <end position="390"/>
    </location>
</feature>
<dbReference type="PRINTS" id="PR00173">
    <property type="entry name" value="EDTRNSPORT"/>
</dbReference>
<dbReference type="PANTHER" id="PTHR11958:SF63">
    <property type="entry name" value="AMINO ACID TRANSPORTER"/>
    <property type="match status" value="1"/>
</dbReference>
<dbReference type="InterPro" id="IPR050746">
    <property type="entry name" value="DAACS"/>
</dbReference>
<dbReference type="GO" id="GO:1902475">
    <property type="term" value="P:L-alpha-amino acid transmembrane transport"/>
    <property type="evidence" value="ECO:0007669"/>
    <property type="project" value="UniProtKB-ARBA"/>
</dbReference>
<evidence type="ECO:0000256" key="4">
    <source>
        <dbReference type="ARBA" id="ARBA00022847"/>
    </source>
</evidence>
<evidence type="ECO:0000256" key="5">
    <source>
        <dbReference type="ARBA" id="ARBA00022989"/>
    </source>
</evidence>
<feature type="transmembrane region" description="Helical" evidence="8">
    <location>
        <begin position="202"/>
        <end position="223"/>
    </location>
</feature>
<evidence type="ECO:0000256" key="1">
    <source>
        <dbReference type="ARBA" id="ARBA00004141"/>
    </source>
</evidence>
<feature type="transmembrane region" description="Helical" evidence="8">
    <location>
        <begin position="235"/>
        <end position="258"/>
    </location>
</feature>
<dbReference type="Pfam" id="PF00375">
    <property type="entry name" value="SDF"/>
    <property type="match status" value="1"/>
</dbReference>
<reference evidence="9" key="2">
    <citation type="submission" date="2021-04" db="EMBL/GenBank/DDBJ databases">
        <authorList>
            <person name="Gilroy R."/>
        </authorList>
    </citation>
    <scope>NUCLEOTIDE SEQUENCE</scope>
    <source>
        <strain evidence="9">ChiBcec15-1070</strain>
    </source>
</reference>
<dbReference type="InterPro" id="IPR018107">
    <property type="entry name" value="Na-dicarboxylate_symporter_CS"/>
</dbReference>
<organism evidence="9 10">
    <name type="scientific">Candidatus Rikenella faecigallinarum</name>
    <dbReference type="NCBI Taxonomy" id="2838745"/>
    <lineage>
        <taxon>Bacteria</taxon>
        <taxon>Pseudomonadati</taxon>
        <taxon>Bacteroidota</taxon>
        <taxon>Bacteroidia</taxon>
        <taxon>Bacteroidales</taxon>
        <taxon>Rikenellaceae</taxon>
        <taxon>Rikenella</taxon>
    </lineage>
</organism>
<dbReference type="InterPro" id="IPR036458">
    <property type="entry name" value="Na:dicarbo_symporter_sf"/>
</dbReference>
<reference evidence="9" key="1">
    <citation type="journal article" date="2021" name="PeerJ">
        <title>Extensive microbial diversity within the chicken gut microbiome revealed by metagenomics and culture.</title>
        <authorList>
            <person name="Gilroy R."/>
            <person name="Ravi A."/>
            <person name="Getino M."/>
            <person name="Pursley I."/>
            <person name="Horton D.L."/>
            <person name="Alikhan N.F."/>
            <person name="Baker D."/>
            <person name="Gharbi K."/>
            <person name="Hall N."/>
            <person name="Watson M."/>
            <person name="Adriaenssens E.M."/>
            <person name="Foster-Nyarko E."/>
            <person name="Jarju S."/>
            <person name="Secka A."/>
            <person name="Antonio M."/>
            <person name="Oren A."/>
            <person name="Chaudhuri R.R."/>
            <person name="La Ragione R."/>
            <person name="Hildebrand F."/>
            <person name="Pallen M.J."/>
        </authorList>
    </citation>
    <scope>NUCLEOTIDE SEQUENCE</scope>
    <source>
        <strain evidence="9">ChiBcec15-1070</strain>
    </source>
</reference>
<keyword evidence="7" id="KW-0325">Glycoprotein</keyword>
<comment type="subcellular location">
    <subcellularLocation>
        <location evidence="1">Membrane</location>
        <topology evidence="1">Multi-pass membrane protein</topology>
    </subcellularLocation>
</comment>
<dbReference type="InterPro" id="IPR001991">
    <property type="entry name" value="Na-dicarboxylate_symporter"/>
</dbReference>
<dbReference type="GO" id="GO:0016020">
    <property type="term" value="C:membrane"/>
    <property type="evidence" value="ECO:0007669"/>
    <property type="project" value="UniProtKB-SubCell"/>
</dbReference>
<dbReference type="EMBL" id="DXHL01000019">
    <property type="protein sequence ID" value="HIW10552.1"/>
    <property type="molecule type" value="Genomic_DNA"/>
</dbReference>
<name>A0A9D1QC89_9BACT</name>
<evidence type="ECO:0000313" key="10">
    <source>
        <dbReference type="Proteomes" id="UP000823926"/>
    </source>
</evidence>
<dbReference type="Gene3D" id="1.10.3860.10">
    <property type="entry name" value="Sodium:dicarboxylate symporter"/>
    <property type="match status" value="1"/>
</dbReference>
<keyword evidence="2" id="KW-0813">Transport</keyword>
<proteinExistence type="predicted"/>
<evidence type="ECO:0000313" key="9">
    <source>
        <dbReference type="EMBL" id="HIW10552.1"/>
    </source>
</evidence>
<dbReference type="PROSITE" id="PS00714">
    <property type="entry name" value="NA_DICARBOXYL_SYMP_2"/>
    <property type="match status" value="1"/>
</dbReference>
<keyword evidence="5 8" id="KW-1133">Transmembrane helix</keyword>
<keyword evidence="4" id="KW-0769">Symport</keyword>